<organism evidence="1 2">
    <name type="scientific">Yoonia vestfoldensis SKA53</name>
    <dbReference type="NCBI Taxonomy" id="314232"/>
    <lineage>
        <taxon>Bacteria</taxon>
        <taxon>Pseudomonadati</taxon>
        <taxon>Pseudomonadota</taxon>
        <taxon>Alphaproteobacteria</taxon>
        <taxon>Rhodobacterales</taxon>
        <taxon>Paracoccaceae</taxon>
        <taxon>Yoonia</taxon>
    </lineage>
</organism>
<sequence length="56" mass="6354">MKYVTPGLPFEIIDTLEHLGGRNDAEIQKIICAAPRNDFHRRARMARDRGHKPVAA</sequence>
<dbReference type="Proteomes" id="UP000004507">
    <property type="component" value="Unassembled WGS sequence"/>
</dbReference>
<name>A3V4U7_9RHOB</name>
<evidence type="ECO:0000313" key="1">
    <source>
        <dbReference type="EMBL" id="EAQ06665.1"/>
    </source>
</evidence>
<dbReference type="AlphaFoldDB" id="A3V4U7"/>
<evidence type="ECO:0000313" key="2">
    <source>
        <dbReference type="Proteomes" id="UP000004507"/>
    </source>
</evidence>
<protein>
    <submittedName>
        <fullName evidence="1">Uncharacterized protein</fullName>
    </submittedName>
</protein>
<comment type="caution">
    <text evidence="1">The sequence shown here is derived from an EMBL/GenBank/DDBJ whole genome shotgun (WGS) entry which is preliminary data.</text>
</comment>
<dbReference type="RefSeq" id="WP_007206738.1">
    <property type="nucleotide sequence ID" value="NZ_CH672414.1"/>
</dbReference>
<gene>
    <name evidence="1" type="ORF">SKA53_13996</name>
</gene>
<dbReference type="STRING" id="314232.SKA53_13996"/>
<reference evidence="1 2" key="1">
    <citation type="submission" date="2006-01" db="EMBL/GenBank/DDBJ databases">
        <authorList>
            <person name="Hagstrom A."/>
            <person name="Ferriera S."/>
            <person name="Johnson J."/>
            <person name="Kravitz S."/>
            <person name="Halpern A."/>
            <person name="Remington K."/>
            <person name="Beeson K."/>
            <person name="Tran B."/>
            <person name="Rogers Y.-H."/>
            <person name="Friedman R."/>
            <person name="Venter J.C."/>
        </authorList>
    </citation>
    <scope>NUCLEOTIDE SEQUENCE [LARGE SCALE GENOMIC DNA]</scope>
    <source>
        <strain evidence="1 2">SKA53</strain>
    </source>
</reference>
<keyword evidence="2" id="KW-1185">Reference proteome</keyword>
<dbReference type="HOGENOM" id="CLU_3008927_0_0_5"/>
<dbReference type="EMBL" id="AAMS01000004">
    <property type="protein sequence ID" value="EAQ06665.1"/>
    <property type="molecule type" value="Genomic_DNA"/>
</dbReference>
<accession>A3V4U7</accession>
<proteinExistence type="predicted"/>